<dbReference type="Proteomes" id="UP000185674">
    <property type="component" value="Chromosome"/>
</dbReference>
<protein>
    <submittedName>
        <fullName evidence="1">Uncharacterized protein</fullName>
    </submittedName>
</protein>
<organism evidence="1 2">
    <name type="scientific">Acinetobacter soli</name>
    <dbReference type="NCBI Taxonomy" id="487316"/>
    <lineage>
        <taxon>Bacteria</taxon>
        <taxon>Pseudomonadati</taxon>
        <taxon>Pseudomonadota</taxon>
        <taxon>Gammaproteobacteria</taxon>
        <taxon>Moraxellales</taxon>
        <taxon>Moraxellaceae</taxon>
        <taxon>Acinetobacter</taxon>
    </lineage>
</organism>
<reference evidence="1 2" key="1">
    <citation type="submission" date="2016-08" db="EMBL/GenBank/DDBJ databases">
        <title>Complete genome sequence of Acinetobacter baylyi strain GFJ2.</title>
        <authorList>
            <person name="Tabata M."/>
            <person name="Kuboki S."/>
            <person name="Gibu N."/>
            <person name="Kinouchi Y."/>
            <person name="Vangnai A."/>
            <person name="Kasai D."/>
            <person name="Fukuda M."/>
        </authorList>
    </citation>
    <scope>NUCLEOTIDE SEQUENCE [LARGE SCALE GENOMIC DNA]</scope>
    <source>
        <strain evidence="1 2">GFJ2</strain>
    </source>
</reference>
<dbReference type="AlphaFoldDB" id="A0A1P8EKS4"/>
<sequence length="192" mass="21864">MGLKVHSLQNVPQTENRDFFIYLLDYGWHEPLSRTLRENFDLMAKKAAVSRAVVIQGTEIGHFENEVFSWHGINGVEAEDCLPAILITNTHPSYFRDRGFRPKRTYGLNADPSQTLKLILIPLKKVCTTTTDVASLIEKIFLDIENGQDLVNFKVTKELKAGVGRALYDSLILEPNFNGLGFNIKQFLNYFK</sequence>
<dbReference type="RefSeq" id="WP_076033215.1">
    <property type="nucleotide sequence ID" value="NZ_BKXR01000024.1"/>
</dbReference>
<dbReference type="EMBL" id="CP016896">
    <property type="protein sequence ID" value="APV36820.1"/>
    <property type="molecule type" value="Genomic_DNA"/>
</dbReference>
<accession>A0A1P8EKS4</accession>
<evidence type="ECO:0000313" key="2">
    <source>
        <dbReference type="Proteomes" id="UP000185674"/>
    </source>
</evidence>
<evidence type="ECO:0000313" key="1">
    <source>
        <dbReference type="EMBL" id="APV36820.1"/>
    </source>
</evidence>
<dbReference type="KEGG" id="asol:BEN76_12675"/>
<name>A0A1P8EKS4_9GAMM</name>
<gene>
    <name evidence="1" type="ORF">BEN76_12675</name>
</gene>
<proteinExistence type="predicted"/>